<accession>A0ABQ6MPM5</accession>
<dbReference type="PRINTS" id="PR00830">
    <property type="entry name" value="ENDOLAPTASE"/>
</dbReference>
<feature type="region of interest" description="Disordered" evidence="1">
    <location>
        <begin position="1"/>
        <end position="64"/>
    </location>
</feature>
<evidence type="ECO:0000313" key="3">
    <source>
        <dbReference type="EMBL" id="GMI29848.1"/>
    </source>
</evidence>
<protein>
    <recommendedName>
        <fullName evidence="2">AAA+ ATPase domain-containing protein</fullName>
    </recommendedName>
</protein>
<dbReference type="PANTHER" id="PTHR23389">
    <property type="entry name" value="CHROMOSOME TRANSMISSION FIDELITY FACTOR 18"/>
    <property type="match status" value="1"/>
</dbReference>
<dbReference type="CDD" id="cd00009">
    <property type="entry name" value="AAA"/>
    <property type="match status" value="1"/>
</dbReference>
<keyword evidence="4" id="KW-1185">Reference proteome</keyword>
<feature type="non-terminal residue" evidence="3">
    <location>
        <position position="1"/>
    </location>
</feature>
<feature type="region of interest" description="Disordered" evidence="1">
    <location>
        <begin position="201"/>
        <end position="245"/>
    </location>
</feature>
<reference evidence="3 4" key="1">
    <citation type="journal article" date="2023" name="Commun. Biol.">
        <title>Genome analysis of Parmales, the sister group of diatoms, reveals the evolutionary specialization of diatoms from phago-mixotrophs to photoautotrophs.</title>
        <authorList>
            <person name="Ban H."/>
            <person name="Sato S."/>
            <person name="Yoshikawa S."/>
            <person name="Yamada K."/>
            <person name="Nakamura Y."/>
            <person name="Ichinomiya M."/>
            <person name="Sato N."/>
            <person name="Blanc-Mathieu R."/>
            <person name="Endo H."/>
            <person name="Kuwata A."/>
            <person name="Ogata H."/>
        </authorList>
    </citation>
    <scope>NUCLEOTIDE SEQUENCE [LARGE SCALE GENOMIC DNA]</scope>
</reference>
<dbReference type="InterPro" id="IPR027417">
    <property type="entry name" value="P-loop_NTPase"/>
</dbReference>
<evidence type="ECO:0000313" key="4">
    <source>
        <dbReference type="Proteomes" id="UP001165060"/>
    </source>
</evidence>
<name>A0ABQ6MPM5_9STRA</name>
<dbReference type="EMBL" id="BRYB01005857">
    <property type="protein sequence ID" value="GMI29848.1"/>
    <property type="molecule type" value="Genomic_DNA"/>
</dbReference>
<gene>
    <name evidence="3" type="ORF">TeGR_g626</name>
</gene>
<proteinExistence type="predicted"/>
<feature type="non-terminal residue" evidence="3">
    <location>
        <position position="573"/>
    </location>
</feature>
<evidence type="ECO:0000259" key="2">
    <source>
        <dbReference type="SMART" id="SM00382"/>
    </source>
</evidence>
<feature type="compositionally biased region" description="Low complexity" evidence="1">
    <location>
        <begin position="47"/>
        <end position="64"/>
    </location>
</feature>
<dbReference type="InterPro" id="IPR003593">
    <property type="entry name" value="AAA+_ATPase"/>
</dbReference>
<dbReference type="SMART" id="SM00382">
    <property type="entry name" value="AAA"/>
    <property type="match status" value="1"/>
</dbReference>
<comment type="caution">
    <text evidence="3">The sequence shown here is derived from an EMBL/GenBank/DDBJ whole genome shotgun (WGS) entry which is preliminary data.</text>
</comment>
<dbReference type="SUPFAM" id="SSF52540">
    <property type="entry name" value="P-loop containing nucleoside triphosphate hydrolases"/>
    <property type="match status" value="1"/>
</dbReference>
<feature type="domain" description="AAA+ ATPase" evidence="2">
    <location>
        <begin position="242"/>
        <end position="372"/>
    </location>
</feature>
<dbReference type="Proteomes" id="UP001165060">
    <property type="component" value="Unassembled WGS sequence"/>
</dbReference>
<dbReference type="PANTHER" id="PTHR23389:SF3">
    <property type="entry name" value="CHROMOSOME TRANSMISSION FIDELITY PROTEIN 18 HOMOLOG"/>
    <property type="match status" value="1"/>
</dbReference>
<dbReference type="InterPro" id="IPR003959">
    <property type="entry name" value="ATPase_AAA_core"/>
</dbReference>
<sequence length="573" mass="59911">SVPAPPPAALPPPNPDPYTAESFAAGYRLSKSAPAPKRKPLAPPPSSASNPASVLPLLPGPLAGRAPERVAHALKAVPTPHEASRAATLLNGDVVYVPLRAAAGGGPGPPPAKAGGLLSLSMAELNRRSDAISRRQAAISTVPAPPPANTDAAPGRLLVDVYAPRSFPELLSDERTNREVLRALRRWDPFVFRREAPGRPKLPEFMNGTGAFRRRGGGGGGGGGDNEEEEEERGEFSRPPAGERAVLLSGPPGVGKTTLAHALAKLAGYNPVEINASDERTAESLRERVKAAVEQNTLTFEGGGSKPNLVILDECDGIDGRGTMSLLAGLIAAPPSAKHPHLTRPLIFICNNRYSPVLAPLLPHALHFPLAAPPHARLVARLKHVCSREGLVAPPSLLGALATSQNGDALDCIFANLPRVPYLDVSLSRTHAAADFLSAADVLRGQNSGVESGYMHYLQTCYAPTAAGAVRLLCAVDTSPQIVASAKEAYDAAYKAEEKRGLLRSFSDGLPLAARASPDDAALHLVPAALAVLGAGDGRYNLARTVTSVALYSDTEKAAFEHRVGVLRGLNLT</sequence>
<feature type="compositionally biased region" description="Pro residues" evidence="1">
    <location>
        <begin position="1"/>
        <end position="16"/>
    </location>
</feature>
<organism evidence="3 4">
    <name type="scientific">Tetraparma gracilis</name>
    <dbReference type="NCBI Taxonomy" id="2962635"/>
    <lineage>
        <taxon>Eukaryota</taxon>
        <taxon>Sar</taxon>
        <taxon>Stramenopiles</taxon>
        <taxon>Ochrophyta</taxon>
        <taxon>Bolidophyceae</taxon>
        <taxon>Parmales</taxon>
        <taxon>Triparmaceae</taxon>
        <taxon>Tetraparma</taxon>
    </lineage>
</organism>
<dbReference type="Gene3D" id="3.40.50.300">
    <property type="entry name" value="P-loop containing nucleotide triphosphate hydrolases"/>
    <property type="match status" value="1"/>
</dbReference>
<dbReference type="Pfam" id="PF00004">
    <property type="entry name" value="AAA"/>
    <property type="match status" value="1"/>
</dbReference>
<evidence type="ECO:0000256" key="1">
    <source>
        <dbReference type="SAM" id="MobiDB-lite"/>
    </source>
</evidence>